<dbReference type="OrthoDB" id="10606124at2759"/>
<keyword evidence="7" id="KW-0998">Cell outer membrane</keyword>
<keyword evidence="6" id="KW-0472">Membrane</keyword>
<proteinExistence type="predicted"/>
<keyword evidence="11" id="KW-1185">Reference proteome</keyword>
<evidence type="ECO:0000256" key="3">
    <source>
        <dbReference type="ARBA" id="ARBA00004613"/>
    </source>
</evidence>
<evidence type="ECO:0000256" key="7">
    <source>
        <dbReference type="ARBA" id="ARBA00023237"/>
    </source>
</evidence>
<dbReference type="Proteomes" id="UP000193719">
    <property type="component" value="Unassembled WGS sequence"/>
</dbReference>
<evidence type="ECO:0000259" key="8">
    <source>
        <dbReference type="PROSITE" id="PS00022"/>
    </source>
</evidence>
<dbReference type="InterPro" id="IPR011050">
    <property type="entry name" value="Pectin_lyase_fold/virulence"/>
</dbReference>
<evidence type="ECO:0000256" key="1">
    <source>
        <dbReference type="ARBA" id="ARBA00004196"/>
    </source>
</evidence>
<evidence type="ECO:0000313" key="11">
    <source>
        <dbReference type="Proteomes" id="UP000193719"/>
    </source>
</evidence>
<accession>A0A1Y1VJ32</accession>
<evidence type="ECO:0000256" key="6">
    <source>
        <dbReference type="ARBA" id="ARBA00023136"/>
    </source>
</evidence>
<evidence type="ECO:0000256" key="5">
    <source>
        <dbReference type="ARBA" id="ARBA00022729"/>
    </source>
</evidence>
<comment type="subcellular location">
    <subcellularLocation>
        <location evidence="1">Cell envelope</location>
    </subcellularLocation>
    <subcellularLocation>
        <location evidence="2">Cell outer membrane</location>
    </subcellularLocation>
    <subcellularLocation>
        <location evidence="3">Secreted</location>
    </subcellularLocation>
</comment>
<dbReference type="PROSITE" id="PS01186">
    <property type="entry name" value="EGF_2"/>
    <property type="match status" value="1"/>
</dbReference>
<keyword evidence="5" id="KW-0732">Signal</keyword>
<dbReference type="EMBL" id="MCFH01000005">
    <property type="protein sequence ID" value="ORX57719.1"/>
    <property type="molecule type" value="Genomic_DNA"/>
</dbReference>
<reference evidence="10 11" key="1">
    <citation type="submission" date="2016-08" db="EMBL/GenBank/DDBJ databases">
        <title>Genomes of anaerobic fungi encode conserved fungal cellulosomes for biomass hydrolysis.</title>
        <authorList>
            <consortium name="DOE Joint Genome Institute"/>
            <person name="Haitjema C.H."/>
            <person name="Gilmore S.P."/>
            <person name="Henske J.K."/>
            <person name="Solomon K.V."/>
            <person name="De Groot R."/>
            <person name="Kuo A."/>
            <person name="Mondo S.J."/>
            <person name="Salamov A.A."/>
            <person name="Labutti K."/>
            <person name="Zhao Z."/>
            <person name="Chiniquy J."/>
            <person name="Barry K."/>
            <person name="Brewer H.M."/>
            <person name="Purvine S.O."/>
            <person name="Wright A.T."/>
            <person name="Boxma B."/>
            <person name="Van Alen T."/>
            <person name="Hackstein J.H."/>
            <person name="Baker S.E."/>
            <person name="Grigoriev I.V."/>
            <person name="O'Malley M.A."/>
        </authorList>
    </citation>
    <scope>NUCLEOTIDE SEQUENCE [LARGE SCALE GENOMIC DNA]</scope>
    <source>
        <strain evidence="11">finn</strain>
    </source>
</reference>
<evidence type="ECO:0000256" key="2">
    <source>
        <dbReference type="ARBA" id="ARBA00004442"/>
    </source>
</evidence>
<dbReference type="InterPro" id="IPR000742">
    <property type="entry name" value="EGF"/>
</dbReference>
<dbReference type="GO" id="GO:0005576">
    <property type="term" value="C:extracellular region"/>
    <property type="evidence" value="ECO:0007669"/>
    <property type="project" value="UniProtKB-SubCell"/>
</dbReference>
<evidence type="ECO:0000256" key="4">
    <source>
        <dbReference type="ARBA" id="ARBA00022525"/>
    </source>
</evidence>
<dbReference type="PROSITE" id="PS00022">
    <property type="entry name" value="EGF_1"/>
    <property type="match status" value="1"/>
</dbReference>
<dbReference type="InterPro" id="IPR003368">
    <property type="entry name" value="POMP_repeat"/>
</dbReference>
<comment type="caution">
    <text evidence="10">The sequence shown here is derived from an EMBL/GenBank/DDBJ whole genome shotgun (WGS) entry which is preliminary data.</text>
</comment>
<dbReference type="PANTHER" id="PTHR11319">
    <property type="entry name" value="G PROTEIN-COUPLED RECEPTOR-RELATED"/>
    <property type="match status" value="1"/>
</dbReference>
<dbReference type="NCBIfam" id="TIGR01376">
    <property type="entry name" value="POMP_repeat"/>
    <property type="match status" value="1"/>
</dbReference>
<gene>
    <name evidence="10" type="ORF">BCR36DRAFT_366923</name>
</gene>
<evidence type="ECO:0000259" key="9">
    <source>
        <dbReference type="PROSITE" id="PS01186"/>
    </source>
</evidence>
<keyword evidence="4" id="KW-0964">Secreted</keyword>
<sequence>MKKRIPILMIIKNLINKGIFNSNKGIRNEASANLIESFGIGNQVYIKNTKIFNNYINDDMPLILNRLSSLKANHLFTIEYSDSTVISNTTFENTSTIFQVLNSYITIEDSVFKNYNIKNSLPLIDYGKMSNIIISNTCFQNITIQGNGIFGEETQYKLSNINVSHSKINSEAFINFNYNNRIELSNIEINDVQCLGDNSSLIKINTNELENSKINIEQLKIYSCQSNGPLIKFKGNMNQIFLKDITIQNNYAYGSLIENTSKKSTMNIDDLIMLNNTNLNKNNCGIFQISNGNQELEILNSEFNNNIANGNGGALCLNDLLSRSIKLYNNKFNNNVSDKNGGAIYIDNYIEGEIILINNTFKENESTYFGGAIYLNKFNKISIEDSKFTGNYAGVSGGAIYTVNDSISYISNIKGNFKGNKASSYGSDYSSQPYYIALNNYNDFIYQKYQSGDYIPLEFSLYDKYNQLVVDRLKYFSDITLKVEVELNDDDEMLDSLIINKSGNIGSFVQGKCDLKYFRILSNKSLNITLKFVSDNNDYHLIFNTTSINLKLNGCDSRNQVTIIDNNRCFHCEQPICHSWCNSTVSYCLPSTINPNVNSPEYNECVCKDGYTGEDCQEYIYEDLL</sequence>
<dbReference type="AlphaFoldDB" id="A0A1Y1VJ32"/>
<evidence type="ECO:0000313" key="10">
    <source>
        <dbReference type="EMBL" id="ORX57719.1"/>
    </source>
</evidence>
<organism evidence="10 11">
    <name type="scientific">Piromyces finnis</name>
    <dbReference type="NCBI Taxonomy" id="1754191"/>
    <lineage>
        <taxon>Eukaryota</taxon>
        <taxon>Fungi</taxon>
        <taxon>Fungi incertae sedis</taxon>
        <taxon>Chytridiomycota</taxon>
        <taxon>Chytridiomycota incertae sedis</taxon>
        <taxon>Neocallimastigomycetes</taxon>
        <taxon>Neocallimastigales</taxon>
        <taxon>Neocallimastigaceae</taxon>
        <taxon>Piromyces</taxon>
    </lineage>
</organism>
<reference evidence="10 11" key="2">
    <citation type="submission" date="2016-08" db="EMBL/GenBank/DDBJ databases">
        <title>Pervasive Adenine N6-methylation of Active Genes in Fungi.</title>
        <authorList>
            <consortium name="DOE Joint Genome Institute"/>
            <person name="Mondo S.J."/>
            <person name="Dannebaum R.O."/>
            <person name="Kuo R.C."/>
            <person name="Labutti K."/>
            <person name="Haridas S."/>
            <person name="Kuo A."/>
            <person name="Salamov A."/>
            <person name="Ahrendt S.R."/>
            <person name="Lipzen A."/>
            <person name="Sullivan W."/>
            <person name="Andreopoulos W.B."/>
            <person name="Clum A."/>
            <person name="Lindquist E."/>
            <person name="Daum C."/>
            <person name="Ramamoorthy G.K."/>
            <person name="Gryganskyi A."/>
            <person name="Culley D."/>
            <person name="Magnuson J.K."/>
            <person name="James T.Y."/>
            <person name="O'Malley M.A."/>
            <person name="Stajich J.E."/>
            <person name="Spatafora J.W."/>
            <person name="Visel A."/>
            <person name="Grigoriev I.V."/>
        </authorList>
    </citation>
    <scope>NUCLEOTIDE SEQUENCE [LARGE SCALE GENOMIC DNA]</scope>
    <source>
        <strain evidence="11">finn</strain>
    </source>
</reference>
<feature type="domain" description="EGF-like" evidence="8 9">
    <location>
        <begin position="605"/>
        <end position="616"/>
    </location>
</feature>
<dbReference type="SUPFAM" id="SSF51126">
    <property type="entry name" value="Pectin lyase-like"/>
    <property type="match status" value="1"/>
</dbReference>
<dbReference type="Pfam" id="PF02415">
    <property type="entry name" value="Chlam_PMP"/>
    <property type="match status" value="2"/>
</dbReference>
<protein>
    <recommendedName>
        <fullName evidence="8 9">EGF-like domain-containing protein</fullName>
    </recommendedName>
</protein>
<dbReference type="PANTHER" id="PTHR11319:SF35">
    <property type="entry name" value="OUTER MEMBRANE PROTEIN PMPC-RELATED"/>
    <property type="match status" value="1"/>
</dbReference>
<name>A0A1Y1VJ32_9FUNG</name>